<dbReference type="Pfam" id="PF00440">
    <property type="entry name" value="TetR_N"/>
    <property type="match status" value="1"/>
</dbReference>
<evidence type="ECO:0000313" key="6">
    <source>
        <dbReference type="EMBL" id="MDR7156461.1"/>
    </source>
</evidence>
<evidence type="ECO:0000256" key="3">
    <source>
        <dbReference type="ARBA" id="ARBA00023163"/>
    </source>
</evidence>
<dbReference type="PANTHER" id="PTHR30055:SF234">
    <property type="entry name" value="HTH-TYPE TRANSCRIPTIONAL REGULATOR BETI"/>
    <property type="match status" value="1"/>
</dbReference>
<dbReference type="InterPro" id="IPR050109">
    <property type="entry name" value="HTH-type_TetR-like_transc_reg"/>
</dbReference>
<dbReference type="Gene3D" id="1.10.357.10">
    <property type="entry name" value="Tetracycline Repressor, domain 2"/>
    <property type="match status" value="1"/>
</dbReference>
<dbReference type="RefSeq" id="WP_310226785.1">
    <property type="nucleotide sequence ID" value="NZ_JAVDWV010000016.1"/>
</dbReference>
<dbReference type="InterPro" id="IPR009057">
    <property type="entry name" value="Homeodomain-like_sf"/>
</dbReference>
<keyword evidence="3" id="KW-0804">Transcription</keyword>
<sequence length="200" mass="22092">MPKGRGIRAAQAEATRAALVHAARRLFAENGFHATPTMDIVRKAGVTRGALQHYFARKEDLFQAVFEQTGRELVEESVRRVEIGGWDALLDGFRNYILTLKSFDDYRISFVDGPAVLGWAEWRRLQANYGLRLMEMGVEDGIAKGRIAKQPVRALAYLILSVVEEASLMVLNADDLGVDPEDVVIAMISMLSSIGGVPTD</sequence>
<evidence type="ECO:0000256" key="2">
    <source>
        <dbReference type="ARBA" id="ARBA00023125"/>
    </source>
</evidence>
<dbReference type="PROSITE" id="PS50977">
    <property type="entry name" value="HTH_TETR_2"/>
    <property type="match status" value="1"/>
</dbReference>
<evidence type="ECO:0000256" key="1">
    <source>
        <dbReference type="ARBA" id="ARBA00023015"/>
    </source>
</evidence>
<comment type="caution">
    <text evidence="6">The sequence shown here is derived from an EMBL/GenBank/DDBJ whole genome shotgun (WGS) entry which is preliminary data.</text>
</comment>
<dbReference type="InterPro" id="IPR049484">
    <property type="entry name" value="Rv0078-like_C"/>
</dbReference>
<evidence type="ECO:0000313" key="7">
    <source>
        <dbReference type="Proteomes" id="UP001267638"/>
    </source>
</evidence>
<evidence type="ECO:0000256" key="4">
    <source>
        <dbReference type="PROSITE-ProRule" id="PRU00335"/>
    </source>
</evidence>
<dbReference type="Pfam" id="PF21351">
    <property type="entry name" value="TetR_C_41"/>
    <property type="match status" value="1"/>
</dbReference>
<gene>
    <name evidence="6" type="ORF">J2W40_003305</name>
</gene>
<dbReference type="SUPFAM" id="SSF46689">
    <property type="entry name" value="Homeodomain-like"/>
    <property type="match status" value="1"/>
</dbReference>
<feature type="domain" description="HTH tetR-type" evidence="5">
    <location>
        <begin position="13"/>
        <end position="73"/>
    </location>
</feature>
<keyword evidence="1" id="KW-0805">Transcription regulation</keyword>
<evidence type="ECO:0000259" key="5">
    <source>
        <dbReference type="PROSITE" id="PS50977"/>
    </source>
</evidence>
<feature type="DNA-binding region" description="H-T-H motif" evidence="4">
    <location>
        <begin position="36"/>
        <end position="55"/>
    </location>
</feature>
<reference evidence="6 7" key="1">
    <citation type="submission" date="2023-07" db="EMBL/GenBank/DDBJ databases">
        <title>Sorghum-associated microbial communities from plants grown in Nebraska, USA.</title>
        <authorList>
            <person name="Schachtman D."/>
        </authorList>
    </citation>
    <scope>NUCLEOTIDE SEQUENCE [LARGE SCALE GENOMIC DNA]</scope>
    <source>
        <strain evidence="6 7">4256</strain>
    </source>
</reference>
<dbReference type="PRINTS" id="PR00455">
    <property type="entry name" value="HTHTETR"/>
</dbReference>
<protein>
    <submittedName>
        <fullName evidence="6">AcrR family transcriptional regulator</fullName>
    </submittedName>
</protein>
<name>A0ABU1X4H5_SPHXE</name>
<dbReference type="EMBL" id="JAVDWV010000016">
    <property type="protein sequence ID" value="MDR7156461.1"/>
    <property type="molecule type" value="Genomic_DNA"/>
</dbReference>
<accession>A0ABU1X4H5</accession>
<dbReference type="PANTHER" id="PTHR30055">
    <property type="entry name" value="HTH-TYPE TRANSCRIPTIONAL REGULATOR RUTR"/>
    <property type="match status" value="1"/>
</dbReference>
<dbReference type="InterPro" id="IPR001647">
    <property type="entry name" value="HTH_TetR"/>
</dbReference>
<organism evidence="6 7">
    <name type="scientific">Sphingobium xenophagum</name>
    <dbReference type="NCBI Taxonomy" id="121428"/>
    <lineage>
        <taxon>Bacteria</taxon>
        <taxon>Pseudomonadati</taxon>
        <taxon>Pseudomonadota</taxon>
        <taxon>Alphaproteobacteria</taxon>
        <taxon>Sphingomonadales</taxon>
        <taxon>Sphingomonadaceae</taxon>
        <taxon>Sphingobium</taxon>
    </lineage>
</organism>
<keyword evidence="7" id="KW-1185">Reference proteome</keyword>
<keyword evidence="2 4" id="KW-0238">DNA-binding</keyword>
<dbReference type="Proteomes" id="UP001267638">
    <property type="component" value="Unassembled WGS sequence"/>
</dbReference>
<proteinExistence type="predicted"/>